<protein>
    <submittedName>
        <fullName evidence="1">Uncharacterized protein</fullName>
    </submittedName>
</protein>
<gene>
    <name evidence="1" type="ORF">C7441_112133</name>
</gene>
<dbReference type="RefSeq" id="WP_109613865.1">
    <property type="nucleotide sequence ID" value="NZ_QGGG01000012.1"/>
</dbReference>
<keyword evidence="2" id="KW-1185">Reference proteome</keyword>
<sequence length="94" mass="9977">MNAITKQKSKQERTPGPWTYAGRLGFGHLIDPNIAVAYGGEGSGRTDQGEANARLISAAPDLLVALKEAVAFHDGEDNETLASWRAAIAKAEGR</sequence>
<reference evidence="1 2" key="1">
    <citation type="submission" date="2018-05" db="EMBL/GenBank/DDBJ databases">
        <title>Genomic Encyclopedia of Type Strains, Phase IV (KMG-IV): sequencing the most valuable type-strain genomes for metagenomic binning, comparative biology and taxonomic classification.</title>
        <authorList>
            <person name="Goeker M."/>
        </authorList>
    </citation>
    <scope>NUCLEOTIDE SEQUENCE [LARGE SCALE GENOMIC DNA]</scope>
    <source>
        <strain evidence="1 2">DSM 6986</strain>
    </source>
</reference>
<evidence type="ECO:0000313" key="2">
    <source>
        <dbReference type="Proteomes" id="UP000245396"/>
    </source>
</evidence>
<organism evidence="1 2">
    <name type="scientific">Pseudaminobacter salicylatoxidans</name>
    <dbReference type="NCBI Taxonomy" id="93369"/>
    <lineage>
        <taxon>Bacteria</taxon>
        <taxon>Pseudomonadati</taxon>
        <taxon>Pseudomonadota</taxon>
        <taxon>Alphaproteobacteria</taxon>
        <taxon>Hyphomicrobiales</taxon>
        <taxon>Phyllobacteriaceae</taxon>
        <taxon>Pseudaminobacter</taxon>
    </lineage>
</organism>
<dbReference type="Proteomes" id="UP000245396">
    <property type="component" value="Unassembled WGS sequence"/>
</dbReference>
<dbReference type="AlphaFoldDB" id="A0A316C1K5"/>
<evidence type="ECO:0000313" key="1">
    <source>
        <dbReference type="EMBL" id="PWJ80591.1"/>
    </source>
</evidence>
<accession>A0A316C1K5</accession>
<dbReference type="OrthoDB" id="8482145at2"/>
<dbReference type="EMBL" id="QGGG01000012">
    <property type="protein sequence ID" value="PWJ80591.1"/>
    <property type="molecule type" value="Genomic_DNA"/>
</dbReference>
<comment type="caution">
    <text evidence="1">The sequence shown here is derived from an EMBL/GenBank/DDBJ whole genome shotgun (WGS) entry which is preliminary data.</text>
</comment>
<name>A0A316C1K5_PSESE</name>
<proteinExistence type="predicted"/>